<dbReference type="PROSITE" id="PS50994">
    <property type="entry name" value="INTEGRASE"/>
    <property type="match status" value="1"/>
</dbReference>
<dbReference type="GO" id="GO:0003676">
    <property type="term" value="F:nucleic acid binding"/>
    <property type="evidence" value="ECO:0007669"/>
    <property type="project" value="InterPro"/>
</dbReference>
<dbReference type="EMBL" id="LSRX01000516">
    <property type="protein sequence ID" value="OLP95102.1"/>
    <property type="molecule type" value="Genomic_DNA"/>
</dbReference>
<feature type="region of interest" description="Disordered" evidence="1">
    <location>
        <begin position="2580"/>
        <end position="2624"/>
    </location>
</feature>
<feature type="region of interest" description="Disordered" evidence="1">
    <location>
        <begin position="2199"/>
        <end position="2228"/>
    </location>
</feature>
<dbReference type="GO" id="GO:0015074">
    <property type="term" value="P:DNA integration"/>
    <property type="evidence" value="ECO:0007669"/>
    <property type="project" value="InterPro"/>
</dbReference>
<dbReference type="InterPro" id="IPR012337">
    <property type="entry name" value="RNaseH-like_sf"/>
</dbReference>
<name>A0A1Q9DIT8_SYMMI</name>
<comment type="caution">
    <text evidence="3">The sequence shown here is derived from an EMBL/GenBank/DDBJ whole genome shotgun (WGS) entry which is preliminary data.</text>
</comment>
<keyword evidence="4" id="KW-1185">Reference proteome</keyword>
<feature type="region of interest" description="Disordered" evidence="1">
    <location>
        <begin position="2648"/>
        <end position="2673"/>
    </location>
</feature>
<sequence>MASGSLAYRPHQDLDTDLTKFGFLVYAGTVRDFHEWEFRAMTRWKQTKVVERSELASKFLDSLRSEPYIIAEDLGTDILFSNDNIPKVVEAVRERLFPLAEQESKELYRLGTQVGGVLSRQAGEPMVSYIDRRRRWLRKLQQLDKATHINEAVLTDLLMDNSGDRGKGRGHPFKGGKGKGKGYGKGSQKGTSYTYLSAVEDLFETYQDDAEEGAAYVADEEEHDDWVYHGDEGPVDEAYDDTNLVAQTADASLRDVELDVFTSFLCSAGFDENDRESLAFMADVVQSETVAFMARSKAKGKGKPVNAHGAHGYRPRATGLTVEDLRRKLQEIKLRSTCKTCGRKGHWSGDRECPGKGTGKVAVAHFAQATRVMDKSTQTCDLRGSPSISDSESESFEPEAVANYVSLGRDSETEPAAYMGFFDKGDFEESDEELVDDFASQGAPSTEWDTIEYPEGSDQLFRFGMHKGSTLPVEADTLQKARKAVTLDKAKSDPNTCEHKRRQMEEYTFTKFEAGDVVKRFFKHMDKTRGSASQLEQTPASAAALGSSRGSARMAASPPSGKGFGGREKFAGMAIGEKAAQQGDDPLGDISPKSNASSDSELAAPLEEEIAEPRLPLVDPFEVQLGLVKDLRRGTAKVSGYSGQLRLARHVRTGLLLLCMSQFGASVTERHRKFAVDLEAVVIPKRTPKRTVSIPARDEPTSIPQRDEGVTAYMLSELVRDQETQHKKVYSGLTKLINSFPQQKSYNFSLTEKKHEDFTDHQIVFLDCRDMHNPDKDKSTRDHLGTFPKNLYDMIQNPRKKHKWEAFAQEVIPAVHKLIQDQDSSVIFCFCKSGRHRSVANAKLFQEIIKDMYAVDAEIVHLSNGPNWKHLCGVCDLCSWKDDEAQKQAEDAIDAAAQKWHEYVPKIWVRMQGADPSMGTAGADPSGTAQSSTDVPQTFFLETDQGNKVAVYDFRPQLWALHEKDLEKACFLVLSRVYSVFSPAKLADVTSLMAKNKDHVSLICAVTHKYLQYEAASALITALVADLRSGARTEEDWHVDLELASIRRSCSWIRKRRTLQVIQLGIRPLRLSHYVGGELPDLYASDLKLMRMILLEDIGWQKQISKEIARIRPDLLLLVYSLEDQDGLSEQATGEVMSSWANQARQDEVEQSGTLDAIVDPRDNRTTFMDEQELAEEADFLDTLPLAGFPKEEFESRKAWSKVPRRVRLGIRRLHTMMNHKPKEVLVQVLRGAGASEELVNAAKIFQCESCRVSDEKTRTHPVSAPPPYEFNHTVSVDVFETADYTGHKYSWLNIVDVGTSYQVVTLVRVGGGQPSSAKCLQKFMQHWVSPFGWPKVVSHDRGLHNRGAFAHGLSSHGVQIRQAGLESPEHIGKCERHGGIIKRAFKRLVRDHNVVGKDDVKKAMLEAQVAKNEFMRVGGFSPTQWVLGRLPRGVGHVLDEEELGQLGVLSGRLDATTAFGRQAEFRHTARKAFVHEDCSRRVRNTVLRKSAPLPGRYQAGDLVCYRISRDEHSGVSTWSTVSKIIGFDNKTVWEFLWLQAWPDSDRVLRLRMLPRYRRQLRWRELAREESRAVTVEEPEDEHVDPQEGIQEPMAEDTAVEAEIEANAEATEDSTLLLRAYASHFWTSDQKGVWNSLPGEKEYEALRVFFADRVESDQKVVQWRKRRKKQKEKHGKILVYHKAQRKCRRNLTRAGKRLVVRGDLEKGDPRKLRIKSLDVTNAYFQGDPLTDSDKTLMKSVAGSLAWVCRQCRPDLSYRVSRIQSASSNGTVADIREANKAVEYAIGTYDRGLVFKSGLLDWKTPGALMSLVVTDASRANESEEMIINEMTSVEGHRSQGARMVFGALWTGDKGSIHPIMWASNLVRRVCRSTIQAQAYTLQAGVEDGDVLRAAVTDIFGCLDMKRWEATSANFVKQIWMTDCKSLETTLTNPKCNKHSDKRLSIEIASLRQELWRKAGEKAGDPFYDDYKPADDQLTDIVRWIDTDVMIADPMTKVMEPTKLVEALKTNTFDVEQPLESVVKKRTKQLQRRGRLSSSQRLSGKELARGEGYRFITSPHEGPGGTRYGGTPHSAFRFIRKDGETADRPRQSYEFRCIFIDPNWTSPNKNVTGLAVEPSDEKEIVKAATGEIMAGIMSPEAVMDALVDTEDFQEQVDKAEAIFDSCLWKALASSKIKYEGLNLNEDPVPTNLSMTANGVPLPPLSEKSNQKSRFQNSSEAMKERWDSNRRPGRVNPTRLVLAVRWERFEEVMQKGGQIKMNLLEKEDYDTPNETIPSCKDGNTTDCVKSGFAVAFFEVAEKSILTVKLEVKARIAFLYQNHSEYQKKWRTGSSDNTKFAYASQDEKFVNKELTIHDLDSSNFKPNLETNGNLEVLRGNVEANHESVGGLVNGVAAAPLQDGLPISGIQVETVNPLSSDGVVATQEQVNVPMNEAIHAVVPGQGQTLSTPNVALEDGSVHSVSASVQQGSSSLTVVRWITRLNEYLAAQGQTVIFLSIKGGFLVQGVHYGLVGGSSRSTTAAGSYDEDGVMNDPGIKVIKEDFSMRVSNDPTLRDLLEDLLEDFGARPTRDLSNKVIFDGMAVEQEQQDRNVRPRVSLSGEEDPVLRGGDPRRGTQELPRPASTMTTTERLLEKVTEGLHQLQQAQLEKLDKRSADEAPEQCKPGTTTLPSLSAPSGNESAVALQDWLEVIDGPLRDISDSSSWWWDAVKKRACESYRVWVASGPYERLAHKPPTAEDLEKGKYSRLSARTGGMLLQAMAETVRAEMVARSITRSPVALLFRLYTMYQPGGESEKAYILQYLVLTLWLETSGQRIVMSPFERNL</sequence>
<feature type="region of interest" description="Disordered" evidence="1">
    <location>
        <begin position="529"/>
        <end position="568"/>
    </location>
</feature>
<protein>
    <recommendedName>
        <fullName evidence="2">Integrase catalytic domain-containing protein</fullName>
    </recommendedName>
</protein>
<reference evidence="3 4" key="1">
    <citation type="submission" date="2016-02" db="EMBL/GenBank/DDBJ databases">
        <title>Genome analysis of coral dinoflagellate symbionts highlights evolutionary adaptations to a symbiotic lifestyle.</title>
        <authorList>
            <person name="Aranda M."/>
            <person name="Li Y."/>
            <person name="Liew Y.J."/>
            <person name="Baumgarten S."/>
            <person name="Simakov O."/>
            <person name="Wilson M."/>
            <person name="Piel J."/>
            <person name="Ashoor H."/>
            <person name="Bougouffa S."/>
            <person name="Bajic V.B."/>
            <person name="Ryu T."/>
            <person name="Ravasi T."/>
            <person name="Bayer T."/>
            <person name="Micklem G."/>
            <person name="Kim H."/>
            <person name="Bhak J."/>
            <person name="Lajeunesse T.C."/>
            <person name="Voolstra C.R."/>
        </authorList>
    </citation>
    <scope>NUCLEOTIDE SEQUENCE [LARGE SCALE GENOMIC DNA]</scope>
    <source>
        <strain evidence="3 4">CCMP2467</strain>
    </source>
</reference>
<dbReference type="Pfam" id="PF22740">
    <property type="entry name" value="PapZ_C"/>
    <property type="match status" value="1"/>
</dbReference>
<feature type="region of interest" description="Disordered" evidence="1">
    <location>
        <begin position="161"/>
        <end position="188"/>
    </location>
</feature>
<organism evidence="3 4">
    <name type="scientific">Symbiodinium microadriaticum</name>
    <name type="common">Dinoflagellate</name>
    <name type="synonym">Zooxanthella microadriatica</name>
    <dbReference type="NCBI Taxonomy" id="2951"/>
    <lineage>
        <taxon>Eukaryota</taxon>
        <taxon>Sar</taxon>
        <taxon>Alveolata</taxon>
        <taxon>Dinophyceae</taxon>
        <taxon>Suessiales</taxon>
        <taxon>Symbiodiniaceae</taxon>
        <taxon>Symbiodinium</taxon>
    </lineage>
</organism>
<feature type="region of interest" description="Disordered" evidence="1">
    <location>
        <begin position="377"/>
        <end position="396"/>
    </location>
</feature>
<evidence type="ECO:0000259" key="2">
    <source>
        <dbReference type="PROSITE" id="PS50994"/>
    </source>
</evidence>
<feature type="region of interest" description="Disordered" evidence="1">
    <location>
        <begin position="581"/>
        <end position="603"/>
    </location>
</feature>
<feature type="domain" description="Integrase catalytic" evidence="2">
    <location>
        <begin position="1264"/>
        <end position="1431"/>
    </location>
</feature>
<feature type="compositionally biased region" description="Basic and acidic residues" evidence="1">
    <location>
        <begin position="2218"/>
        <end position="2227"/>
    </location>
</feature>
<feature type="region of interest" description="Disordered" evidence="1">
    <location>
        <begin position="1574"/>
        <end position="1593"/>
    </location>
</feature>
<dbReference type="InterPro" id="IPR053931">
    <property type="entry name" value="RapZ_C"/>
</dbReference>
<feature type="compositionally biased region" description="Low complexity" evidence="1">
    <location>
        <begin position="539"/>
        <end position="561"/>
    </location>
</feature>
<evidence type="ECO:0000313" key="3">
    <source>
        <dbReference type="EMBL" id="OLP95102.1"/>
    </source>
</evidence>
<dbReference type="Gene3D" id="3.30.420.10">
    <property type="entry name" value="Ribonuclease H-like superfamily/Ribonuclease H"/>
    <property type="match status" value="1"/>
</dbReference>
<dbReference type="SUPFAM" id="SSF53098">
    <property type="entry name" value="Ribonuclease H-like"/>
    <property type="match status" value="1"/>
</dbReference>
<gene>
    <name evidence="3" type="ORF">AK812_SmicGene22790</name>
</gene>
<feature type="compositionally biased region" description="Polar residues" evidence="1">
    <location>
        <begin position="2661"/>
        <end position="2673"/>
    </location>
</feature>
<dbReference type="Proteomes" id="UP000186817">
    <property type="component" value="Unassembled WGS sequence"/>
</dbReference>
<evidence type="ECO:0000256" key="1">
    <source>
        <dbReference type="SAM" id="MobiDB-lite"/>
    </source>
</evidence>
<proteinExistence type="predicted"/>
<dbReference type="OrthoDB" id="428929at2759"/>
<accession>A0A1Q9DIT8</accession>
<dbReference type="InterPro" id="IPR001584">
    <property type="entry name" value="Integrase_cat-core"/>
</dbReference>
<feature type="compositionally biased region" description="Basic residues" evidence="1">
    <location>
        <begin position="168"/>
        <end position="182"/>
    </location>
</feature>
<dbReference type="InterPro" id="IPR036397">
    <property type="entry name" value="RNaseH_sf"/>
</dbReference>
<feature type="region of interest" description="Disordered" evidence="1">
    <location>
        <begin position="2029"/>
        <end position="2070"/>
    </location>
</feature>
<feature type="compositionally biased region" description="Basic and acidic residues" evidence="1">
    <location>
        <begin position="2041"/>
        <end position="2050"/>
    </location>
</feature>
<evidence type="ECO:0000313" key="4">
    <source>
        <dbReference type="Proteomes" id="UP000186817"/>
    </source>
</evidence>